<evidence type="ECO:0000256" key="1">
    <source>
        <dbReference type="ARBA" id="ARBA00004162"/>
    </source>
</evidence>
<keyword evidence="2" id="KW-1003">Cell membrane</keyword>
<dbReference type="AlphaFoldDB" id="A0A1T5ESA4"/>
<feature type="transmembrane region" description="Helical" evidence="7">
    <location>
        <begin position="31"/>
        <end position="57"/>
    </location>
</feature>
<evidence type="ECO:0000256" key="2">
    <source>
        <dbReference type="ARBA" id="ARBA00022475"/>
    </source>
</evidence>
<feature type="domain" description="LiaI-LiaF-like transmembrane region" evidence="9">
    <location>
        <begin position="108"/>
        <end position="150"/>
    </location>
</feature>
<keyword evidence="4 7" id="KW-1133">Transmembrane helix</keyword>
<accession>A0A1T5ESA4</accession>
<keyword evidence="5 7" id="KW-0472">Membrane</keyword>
<reference evidence="11" key="1">
    <citation type="submission" date="2017-02" db="EMBL/GenBank/DDBJ databases">
        <authorList>
            <person name="Varghese N."/>
            <person name="Submissions S."/>
        </authorList>
    </citation>
    <scope>NUCLEOTIDE SEQUENCE [LARGE SCALE GENOMIC DNA]</scope>
    <source>
        <strain evidence="11">DSM 22385</strain>
    </source>
</reference>
<feature type="domain" description="Phage shock protein PspC N-terminal" evidence="8">
    <location>
        <begin position="3"/>
        <end position="59"/>
    </location>
</feature>
<dbReference type="PANTHER" id="PTHR33885:SF3">
    <property type="entry name" value="PHAGE SHOCK PROTEIN C"/>
    <property type="match status" value="1"/>
</dbReference>
<organism evidence="10 11">
    <name type="scientific">Daejeonella lutea</name>
    <dbReference type="NCBI Taxonomy" id="572036"/>
    <lineage>
        <taxon>Bacteria</taxon>
        <taxon>Pseudomonadati</taxon>
        <taxon>Bacteroidota</taxon>
        <taxon>Sphingobacteriia</taxon>
        <taxon>Sphingobacteriales</taxon>
        <taxon>Sphingobacteriaceae</taxon>
        <taxon>Daejeonella</taxon>
    </lineage>
</organism>
<comment type="subcellular location">
    <subcellularLocation>
        <location evidence="1">Cell membrane</location>
        <topology evidence="1">Single-pass membrane protein</topology>
    </subcellularLocation>
</comment>
<proteinExistence type="predicted"/>
<evidence type="ECO:0000256" key="3">
    <source>
        <dbReference type="ARBA" id="ARBA00022692"/>
    </source>
</evidence>
<feature type="transmembrane region" description="Helical" evidence="7">
    <location>
        <begin position="134"/>
        <end position="153"/>
    </location>
</feature>
<evidence type="ECO:0000313" key="11">
    <source>
        <dbReference type="Proteomes" id="UP000189981"/>
    </source>
</evidence>
<evidence type="ECO:0000256" key="6">
    <source>
        <dbReference type="SAM" id="MobiDB-lite"/>
    </source>
</evidence>
<dbReference type="InterPro" id="IPR043726">
    <property type="entry name" value="LiaI-LiaF-like_TM1"/>
</dbReference>
<evidence type="ECO:0000256" key="4">
    <source>
        <dbReference type="ARBA" id="ARBA00022989"/>
    </source>
</evidence>
<feature type="transmembrane region" description="Helical" evidence="7">
    <location>
        <begin position="105"/>
        <end position="122"/>
    </location>
</feature>
<dbReference type="InterPro" id="IPR007168">
    <property type="entry name" value="Phageshock_PspC_N"/>
</dbReference>
<feature type="region of interest" description="Disordered" evidence="6">
    <location>
        <begin position="161"/>
        <end position="199"/>
    </location>
</feature>
<sequence length="199" mass="22157">MEKKLQRNEQEKSVAGVCAGLAEYFDVDVTWIRIAFVLAVLAGLSGVLAYIVLWIAVPVKPYVPNYGQYTADYKVYDNAAGPIGPINDPAFAGIPYPKKKKSGNGGVVMGIIFVIFGAFFLMDEFHFVPYWFEFHKLWPLVFIIPGIVMITNANKKTWKEEWKEQQAANQAANDAAQQSNASNTEEVTIIADENSKKEA</sequence>
<dbReference type="Pfam" id="PF18917">
    <property type="entry name" value="LiaI-LiaF-like_TM1"/>
    <property type="match status" value="1"/>
</dbReference>
<evidence type="ECO:0000256" key="5">
    <source>
        <dbReference type="ARBA" id="ARBA00023136"/>
    </source>
</evidence>
<evidence type="ECO:0000259" key="8">
    <source>
        <dbReference type="Pfam" id="PF04024"/>
    </source>
</evidence>
<dbReference type="Pfam" id="PF04024">
    <property type="entry name" value="PspC"/>
    <property type="match status" value="1"/>
</dbReference>
<keyword evidence="3 7" id="KW-0812">Transmembrane</keyword>
<dbReference type="STRING" id="572036.SAMN05661099_3174"/>
<dbReference type="EMBL" id="FUYR01000004">
    <property type="protein sequence ID" value="SKB86841.1"/>
    <property type="molecule type" value="Genomic_DNA"/>
</dbReference>
<feature type="compositionally biased region" description="Low complexity" evidence="6">
    <location>
        <begin position="165"/>
        <end position="183"/>
    </location>
</feature>
<dbReference type="OrthoDB" id="5772680at2"/>
<evidence type="ECO:0000313" key="10">
    <source>
        <dbReference type="EMBL" id="SKB86841.1"/>
    </source>
</evidence>
<protein>
    <submittedName>
        <fullName evidence="10">Phage shock protein C (PspC) family protein</fullName>
    </submittedName>
</protein>
<gene>
    <name evidence="10" type="ORF">SAMN05661099_3174</name>
</gene>
<keyword evidence="11" id="KW-1185">Reference proteome</keyword>
<dbReference type="RefSeq" id="WP_079703680.1">
    <property type="nucleotide sequence ID" value="NZ_FUYR01000004.1"/>
</dbReference>
<dbReference type="PANTHER" id="PTHR33885">
    <property type="entry name" value="PHAGE SHOCK PROTEIN C"/>
    <property type="match status" value="1"/>
</dbReference>
<evidence type="ECO:0000256" key="7">
    <source>
        <dbReference type="SAM" id="Phobius"/>
    </source>
</evidence>
<dbReference type="InterPro" id="IPR052027">
    <property type="entry name" value="PspC"/>
</dbReference>
<dbReference type="Proteomes" id="UP000189981">
    <property type="component" value="Unassembled WGS sequence"/>
</dbReference>
<evidence type="ECO:0000259" key="9">
    <source>
        <dbReference type="Pfam" id="PF18917"/>
    </source>
</evidence>
<dbReference type="GO" id="GO:0005886">
    <property type="term" value="C:plasma membrane"/>
    <property type="evidence" value="ECO:0007669"/>
    <property type="project" value="UniProtKB-SubCell"/>
</dbReference>
<name>A0A1T5ESA4_9SPHI</name>